<dbReference type="AlphaFoldDB" id="A0A397VLU2"/>
<evidence type="ECO:0000313" key="2">
    <source>
        <dbReference type="Proteomes" id="UP000266673"/>
    </source>
</evidence>
<protein>
    <submittedName>
        <fullName evidence="1">Uncharacterized protein</fullName>
    </submittedName>
</protein>
<accession>A0A397VLU2</accession>
<dbReference type="EMBL" id="QKWP01000316">
    <property type="protein sequence ID" value="RIB22287.1"/>
    <property type="molecule type" value="Genomic_DNA"/>
</dbReference>
<dbReference type="Proteomes" id="UP000266673">
    <property type="component" value="Unassembled WGS sequence"/>
</dbReference>
<keyword evidence="2" id="KW-1185">Reference proteome</keyword>
<proteinExistence type="predicted"/>
<gene>
    <name evidence="1" type="ORF">C2G38_2174322</name>
</gene>
<dbReference type="OrthoDB" id="10577593at2759"/>
<sequence>MPETGKIDDFLELKVGIYNINGVKNNSYRLQELVDFSTKKKFNLLDIVETNIDSSRDLDFWTNVKKDKKKESGVGALIDKK</sequence>
<organism evidence="1 2">
    <name type="scientific">Gigaspora rosea</name>
    <dbReference type="NCBI Taxonomy" id="44941"/>
    <lineage>
        <taxon>Eukaryota</taxon>
        <taxon>Fungi</taxon>
        <taxon>Fungi incertae sedis</taxon>
        <taxon>Mucoromycota</taxon>
        <taxon>Glomeromycotina</taxon>
        <taxon>Glomeromycetes</taxon>
        <taxon>Diversisporales</taxon>
        <taxon>Gigasporaceae</taxon>
        <taxon>Gigaspora</taxon>
    </lineage>
</organism>
<comment type="caution">
    <text evidence="1">The sequence shown here is derived from an EMBL/GenBank/DDBJ whole genome shotgun (WGS) entry which is preliminary data.</text>
</comment>
<name>A0A397VLU2_9GLOM</name>
<evidence type="ECO:0000313" key="1">
    <source>
        <dbReference type="EMBL" id="RIB22287.1"/>
    </source>
</evidence>
<reference evidence="1 2" key="1">
    <citation type="submission" date="2018-06" db="EMBL/GenBank/DDBJ databases">
        <title>Comparative genomics reveals the genomic features of Rhizophagus irregularis, R. cerebriforme, R. diaphanum and Gigaspora rosea, and their symbiotic lifestyle signature.</title>
        <authorList>
            <person name="Morin E."/>
            <person name="San Clemente H."/>
            <person name="Chen E.C.H."/>
            <person name="De La Providencia I."/>
            <person name="Hainaut M."/>
            <person name="Kuo A."/>
            <person name="Kohler A."/>
            <person name="Murat C."/>
            <person name="Tang N."/>
            <person name="Roy S."/>
            <person name="Loubradou J."/>
            <person name="Henrissat B."/>
            <person name="Grigoriev I.V."/>
            <person name="Corradi N."/>
            <person name="Roux C."/>
            <person name="Martin F.M."/>
        </authorList>
    </citation>
    <scope>NUCLEOTIDE SEQUENCE [LARGE SCALE GENOMIC DNA]</scope>
    <source>
        <strain evidence="1 2">DAOM 194757</strain>
    </source>
</reference>